<evidence type="ECO:0000256" key="6">
    <source>
        <dbReference type="ARBA" id="ARBA00022574"/>
    </source>
</evidence>
<evidence type="ECO:0000256" key="3">
    <source>
        <dbReference type="ARBA" id="ARBA00004556"/>
    </source>
</evidence>
<sequence>MKLTDNVLRSFRVAKVFRENSDKINCFDFSSNGETIISSSDDDSLVLYDCQEGKPKRTLYSKKYGVDLIRYTHAANTVVYSSNKIDDTIRYLSLHDNKYIRYFPGHNKRVTSLSMSPVDDTFISGSLDKTIRLWDLRSPNCQGPFATFKLQYDRTCEWTGLKFSNDGKLILLSTNGGALRILDAFKGAVLHSFGGYNNSKGVTLEASFTPDSQFVMIGSEDGKIHVWNAESGMKVALLDGKHTGPITCLQFNPKFMTFASACSNMGFSDHYPGLDSPSVGAKFGRGGKVGRPAMFLSLVVTPELRDILARARGGAVRLIKVRIEDEQLVVGAYREPERSWDQDYDPFLLPLLEDQEPCYVLYRLDSQNAQGYEWIFISWSPDQSPVKQKMLYAATRATVKKEFGGGHVKYEMFGTTEVKTEISVESKHQTLQGLAFPLKETAKRALQQLAQKRINYVQLRLDVEKEIIELVHSNPTETPDLPRRVPKDTPRYHFFLYKHSHEGDYLESFVFIYSMPGYSCSIKERMLYSSCKSRLLEEVEKDYHLEVAKKLEIDNGDELTEEFLYEEVHPKQHAHKQAFAKPRGPAGKRGHKRLIKGTGETIQSS</sequence>
<dbReference type="SUPFAM" id="SSF55753">
    <property type="entry name" value="Actin depolymerizing proteins"/>
    <property type="match status" value="2"/>
</dbReference>
<dbReference type="InterPro" id="IPR002108">
    <property type="entry name" value="ADF-H"/>
</dbReference>
<keyword evidence="6 13" id="KW-0853">WD repeat</keyword>
<dbReference type="Pfam" id="PF00400">
    <property type="entry name" value="WD40"/>
    <property type="match status" value="3"/>
</dbReference>
<keyword evidence="8" id="KW-0009">Actin-binding</keyword>
<reference evidence="16 17" key="1">
    <citation type="submission" date="2019-02" db="EMBL/GenBank/DDBJ databases">
        <title>Opniocepnalus argus genome.</title>
        <authorList>
            <person name="Zhou C."/>
            <person name="Xiao S."/>
        </authorList>
    </citation>
    <scope>NUCLEOTIDE SEQUENCE [LARGE SCALE GENOMIC DNA]</scope>
    <source>
        <strain evidence="16">OARG1902GOOAL</strain>
        <tissue evidence="16">Muscle</tissue>
    </source>
</reference>
<evidence type="ECO:0000256" key="5">
    <source>
        <dbReference type="ARBA" id="ARBA00022490"/>
    </source>
</evidence>
<dbReference type="CDD" id="cd11284">
    <property type="entry name" value="ADF_Twf-C_like"/>
    <property type="match status" value="1"/>
</dbReference>
<name>A0A6G1PIE2_CHAAH</name>
<dbReference type="GO" id="GO:0010976">
    <property type="term" value="P:positive regulation of neuron projection development"/>
    <property type="evidence" value="ECO:0007669"/>
    <property type="project" value="TreeGrafter"/>
</dbReference>
<dbReference type="InterPro" id="IPR028458">
    <property type="entry name" value="Twinfilin"/>
</dbReference>
<reference evidence="17" key="2">
    <citation type="submission" date="2019-02" db="EMBL/GenBank/DDBJ databases">
        <title>Opniocepnalus argus Var Kimnra genome.</title>
        <authorList>
            <person name="Zhou C."/>
            <person name="Xiao S."/>
        </authorList>
    </citation>
    <scope>NUCLEOTIDE SEQUENCE [LARGE SCALE GENOMIC DNA]</scope>
</reference>
<dbReference type="Gene3D" id="2.130.10.10">
    <property type="entry name" value="YVTN repeat-like/Quinoprotein amine dehydrogenase"/>
    <property type="match status" value="2"/>
</dbReference>
<feature type="compositionally biased region" description="Basic residues" evidence="14">
    <location>
        <begin position="586"/>
        <end position="595"/>
    </location>
</feature>
<dbReference type="SMART" id="SM00320">
    <property type="entry name" value="WD40"/>
    <property type="match status" value="4"/>
</dbReference>
<evidence type="ECO:0000256" key="4">
    <source>
        <dbReference type="ARBA" id="ARBA00009557"/>
    </source>
</evidence>
<comment type="subunit">
    <text evidence="10">Interacts with G-actin; ADP-actin form.</text>
</comment>
<feature type="repeat" description="WD" evidence="13">
    <location>
        <begin position="196"/>
        <end position="237"/>
    </location>
</feature>
<dbReference type="Gene3D" id="3.40.20.10">
    <property type="entry name" value="Severin"/>
    <property type="match status" value="2"/>
</dbReference>
<protein>
    <recommendedName>
        <fullName evidence="12">Twinfilin</fullName>
    </recommendedName>
</protein>
<keyword evidence="5" id="KW-0963">Cytoplasm</keyword>
<evidence type="ECO:0000256" key="11">
    <source>
        <dbReference type="ARBA" id="ARBA00056419"/>
    </source>
</evidence>
<dbReference type="AlphaFoldDB" id="A0A6G1PIE2"/>
<comment type="similarity">
    <text evidence="4">Belongs to the actin-binding proteins ADF family. Twinfilin subfamily.</text>
</comment>
<dbReference type="InterPro" id="IPR019775">
    <property type="entry name" value="WD40_repeat_CS"/>
</dbReference>
<dbReference type="SMART" id="SM00102">
    <property type="entry name" value="ADF"/>
    <property type="match status" value="2"/>
</dbReference>
<dbReference type="PROSITE" id="PS00678">
    <property type="entry name" value="WD_REPEATS_1"/>
    <property type="match status" value="1"/>
</dbReference>
<keyword evidence="7" id="KW-0677">Repeat</keyword>
<organism evidence="16 17">
    <name type="scientific">Channa argus</name>
    <name type="common">Northern snakehead</name>
    <name type="synonym">Ophicephalus argus</name>
    <dbReference type="NCBI Taxonomy" id="215402"/>
    <lineage>
        <taxon>Eukaryota</taxon>
        <taxon>Metazoa</taxon>
        <taxon>Chordata</taxon>
        <taxon>Craniata</taxon>
        <taxon>Vertebrata</taxon>
        <taxon>Euteleostomi</taxon>
        <taxon>Actinopterygii</taxon>
        <taxon>Neopterygii</taxon>
        <taxon>Teleostei</taxon>
        <taxon>Neoteleostei</taxon>
        <taxon>Acanthomorphata</taxon>
        <taxon>Anabantaria</taxon>
        <taxon>Anabantiformes</taxon>
        <taxon>Channoidei</taxon>
        <taxon>Channidae</taxon>
        <taxon>Channa</taxon>
    </lineage>
</organism>
<feature type="domain" description="ADF-H" evidence="15">
    <location>
        <begin position="296"/>
        <end position="428"/>
    </location>
</feature>
<feature type="repeat" description="WD" evidence="13">
    <location>
        <begin position="17"/>
        <end position="58"/>
    </location>
</feature>
<dbReference type="PANTHER" id="PTHR13759">
    <property type="entry name" value="TWINFILIN"/>
    <property type="match status" value="1"/>
</dbReference>
<dbReference type="PROSITE" id="PS50082">
    <property type="entry name" value="WD_REPEATS_2"/>
    <property type="match status" value="3"/>
</dbReference>
<dbReference type="SUPFAM" id="SSF50978">
    <property type="entry name" value="WD40 repeat-like"/>
    <property type="match status" value="1"/>
</dbReference>
<evidence type="ECO:0000256" key="14">
    <source>
        <dbReference type="SAM" id="MobiDB-lite"/>
    </source>
</evidence>
<comment type="function">
    <text evidence="11">Actin-binding protein involved in motile and morphological processes. Inhibits actin polymerization, likely by sequestering G-actin.</text>
</comment>
<evidence type="ECO:0000313" key="16">
    <source>
        <dbReference type="EMBL" id="KAF3689989.1"/>
    </source>
</evidence>
<dbReference type="InterPro" id="IPR036322">
    <property type="entry name" value="WD40_repeat_dom_sf"/>
</dbReference>
<evidence type="ECO:0000256" key="8">
    <source>
        <dbReference type="ARBA" id="ARBA00023203"/>
    </source>
</evidence>
<dbReference type="Proteomes" id="UP000503349">
    <property type="component" value="Chromosome 5"/>
</dbReference>
<comment type="subcellular location">
    <subcellularLocation>
        <location evidence="2">Cytoplasm</location>
        <location evidence="2">Cell cortex</location>
    </subcellularLocation>
    <subcellularLocation>
        <location evidence="1">Cytoplasm</location>
        <location evidence="1">Cytoskeleton</location>
    </subcellularLocation>
    <subcellularLocation>
        <location evidence="3">Cytoplasm</location>
        <location evidence="3">Perinuclear region</location>
    </subcellularLocation>
</comment>
<keyword evidence="9" id="KW-0206">Cytoskeleton</keyword>
<proteinExistence type="inferred from homology"/>
<dbReference type="InterPro" id="IPR029006">
    <property type="entry name" value="ADF-H/Gelsolin-like_dom_sf"/>
</dbReference>
<accession>A0A6G1PIE2</accession>
<evidence type="ECO:0000256" key="1">
    <source>
        <dbReference type="ARBA" id="ARBA00004245"/>
    </source>
</evidence>
<evidence type="ECO:0000313" key="17">
    <source>
        <dbReference type="Proteomes" id="UP000503349"/>
    </source>
</evidence>
<feature type="region of interest" description="Disordered" evidence="14">
    <location>
        <begin position="575"/>
        <end position="605"/>
    </location>
</feature>
<dbReference type="FunFam" id="2.130.10.10:FF:000117">
    <property type="entry name" value="WD repeat-containing protein 82"/>
    <property type="match status" value="1"/>
</dbReference>
<dbReference type="GO" id="GO:0051015">
    <property type="term" value="F:actin filament binding"/>
    <property type="evidence" value="ECO:0007669"/>
    <property type="project" value="TreeGrafter"/>
</dbReference>
<dbReference type="EMBL" id="CM015716">
    <property type="protein sequence ID" value="KAF3689989.1"/>
    <property type="molecule type" value="Genomic_DNA"/>
</dbReference>
<evidence type="ECO:0000256" key="13">
    <source>
        <dbReference type="PROSITE-ProRule" id="PRU00221"/>
    </source>
</evidence>
<dbReference type="InterPro" id="IPR001680">
    <property type="entry name" value="WD40_rpt"/>
</dbReference>
<dbReference type="FunFam" id="3.40.20.10:FF:000042">
    <property type="entry name" value="Actin depolymerizing protein"/>
    <property type="match status" value="1"/>
</dbReference>
<dbReference type="GO" id="GO:0030042">
    <property type="term" value="P:actin filament depolymerization"/>
    <property type="evidence" value="ECO:0007669"/>
    <property type="project" value="TreeGrafter"/>
</dbReference>
<dbReference type="GO" id="GO:0005884">
    <property type="term" value="C:actin filament"/>
    <property type="evidence" value="ECO:0007669"/>
    <property type="project" value="TreeGrafter"/>
</dbReference>
<dbReference type="CDD" id="cd11285">
    <property type="entry name" value="ADF_Twf-N_like"/>
    <property type="match status" value="1"/>
</dbReference>
<dbReference type="GO" id="GO:0030016">
    <property type="term" value="C:myofibril"/>
    <property type="evidence" value="ECO:0007669"/>
    <property type="project" value="TreeGrafter"/>
</dbReference>
<dbReference type="GO" id="GO:0003785">
    <property type="term" value="F:actin monomer binding"/>
    <property type="evidence" value="ECO:0007669"/>
    <property type="project" value="TreeGrafter"/>
</dbReference>
<dbReference type="FunFam" id="3.40.20.10:FF:000007">
    <property type="entry name" value="Twinfilin-1 isoform 1"/>
    <property type="match status" value="1"/>
</dbReference>
<dbReference type="InterPro" id="IPR015943">
    <property type="entry name" value="WD40/YVTN_repeat-like_dom_sf"/>
</dbReference>
<dbReference type="Pfam" id="PF00241">
    <property type="entry name" value="Cofilin_ADF"/>
    <property type="match status" value="2"/>
</dbReference>
<dbReference type="FunFam" id="2.130.10.10:FF:002575">
    <property type="entry name" value="WD repeat domain 82"/>
    <property type="match status" value="1"/>
</dbReference>
<evidence type="ECO:0000256" key="9">
    <source>
        <dbReference type="ARBA" id="ARBA00023212"/>
    </source>
</evidence>
<dbReference type="GO" id="GO:0010591">
    <property type="term" value="P:regulation of lamellipodium assembly"/>
    <property type="evidence" value="ECO:0007669"/>
    <property type="project" value="TreeGrafter"/>
</dbReference>
<evidence type="ECO:0000256" key="10">
    <source>
        <dbReference type="ARBA" id="ARBA00038532"/>
    </source>
</evidence>
<dbReference type="PANTHER" id="PTHR13759:SF9">
    <property type="entry name" value="TWINFILIN-2"/>
    <property type="match status" value="1"/>
</dbReference>
<evidence type="ECO:0000256" key="12">
    <source>
        <dbReference type="ARBA" id="ARBA00069496"/>
    </source>
</evidence>
<dbReference type="GO" id="GO:0051016">
    <property type="term" value="P:barbed-end actin filament capping"/>
    <property type="evidence" value="ECO:0007669"/>
    <property type="project" value="TreeGrafter"/>
</dbReference>
<feature type="repeat" description="WD" evidence="13">
    <location>
        <begin position="103"/>
        <end position="138"/>
    </location>
</feature>
<feature type="domain" description="ADF-H" evidence="15">
    <location>
        <begin position="433"/>
        <end position="569"/>
    </location>
</feature>
<dbReference type="GO" id="GO:0005938">
    <property type="term" value="C:cell cortex"/>
    <property type="evidence" value="ECO:0007669"/>
    <property type="project" value="UniProtKB-SubCell"/>
</dbReference>
<dbReference type="PROSITE" id="PS51263">
    <property type="entry name" value="ADF_H"/>
    <property type="match status" value="2"/>
</dbReference>
<gene>
    <name evidence="16" type="ORF">EXN66_Car005661</name>
</gene>
<evidence type="ECO:0000256" key="2">
    <source>
        <dbReference type="ARBA" id="ARBA00004544"/>
    </source>
</evidence>
<dbReference type="PROSITE" id="PS50294">
    <property type="entry name" value="WD_REPEATS_REGION"/>
    <property type="match status" value="1"/>
</dbReference>
<evidence type="ECO:0000259" key="15">
    <source>
        <dbReference type="PROSITE" id="PS51263"/>
    </source>
</evidence>
<evidence type="ECO:0000256" key="7">
    <source>
        <dbReference type="ARBA" id="ARBA00022737"/>
    </source>
</evidence>
<keyword evidence="17" id="KW-1185">Reference proteome</keyword>
<dbReference type="GO" id="GO:0048471">
    <property type="term" value="C:perinuclear region of cytoplasm"/>
    <property type="evidence" value="ECO:0007669"/>
    <property type="project" value="UniProtKB-SubCell"/>
</dbReference>